<feature type="domain" description="WxL" evidence="1">
    <location>
        <begin position="79"/>
        <end position="236"/>
    </location>
</feature>
<protein>
    <recommendedName>
        <fullName evidence="1">WxL domain-containing protein</fullName>
    </recommendedName>
</protein>
<proteinExistence type="predicted"/>
<evidence type="ECO:0000259" key="1">
    <source>
        <dbReference type="Pfam" id="PF13731"/>
    </source>
</evidence>
<reference evidence="2 3" key="1">
    <citation type="submission" date="2017-11" db="EMBL/GenBank/DDBJ databases">
        <title>Draft genome sequence of Enterococcus plantarum TRW2 strain isolated from lettuce.</title>
        <authorList>
            <person name="Kim E.B."/>
            <person name="Marco M.L."/>
            <person name="Williams T.R."/>
            <person name="You I.H."/>
        </authorList>
    </citation>
    <scope>NUCLEOTIDE SEQUENCE [LARGE SCALE GENOMIC DNA]</scope>
    <source>
        <strain evidence="2 3">TRW2</strain>
    </source>
</reference>
<evidence type="ECO:0000313" key="2">
    <source>
        <dbReference type="EMBL" id="PZL70062.1"/>
    </source>
</evidence>
<keyword evidence="3" id="KW-1185">Reference proteome</keyword>
<gene>
    <name evidence="2" type="ORF">CI088_16285</name>
</gene>
<dbReference type="InterPro" id="IPR027994">
    <property type="entry name" value="WxL_dom"/>
</dbReference>
<dbReference type="STRING" id="1077675.BCR22_14360"/>
<organism evidence="2 3">
    <name type="scientific">Enterococcus plantarum</name>
    <dbReference type="NCBI Taxonomy" id="1077675"/>
    <lineage>
        <taxon>Bacteria</taxon>
        <taxon>Bacillati</taxon>
        <taxon>Bacillota</taxon>
        <taxon>Bacilli</taxon>
        <taxon>Lactobacillales</taxon>
        <taxon>Enterococcaceae</taxon>
        <taxon>Enterococcus</taxon>
    </lineage>
</organism>
<dbReference type="EMBL" id="PIEU01000125">
    <property type="protein sequence ID" value="PZL70062.1"/>
    <property type="molecule type" value="Genomic_DNA"/>
</dbReference>
<dbReference type="AlphaFoldDB" id="A0A2W4BB16"/>
<evidence type="ECO:0000313" key="3">
    <source>
        <dbReference type="Proteomes" id="UP000249828"/>
    </source>
</evidence>
<accession>A0A2W4BB16</accession>
<name>A0A2W4BB16_9ENTE</name>
<sequence length="241" mass="25949">KAADSGLATDISITINVTVIDMDAVLRVEFVNEANQVLSGYTVTINTIVGNTVDLTTNDAVQTQVENVTAAGYDIAERPANENAITIDNTAVTVQYKLQGVLSLTSVPNALDFGTLTYDARTKRVEDPSFDEQLVVTDTRADAKNGWRMTASLSTPMRNSEGQELVNALRYMNQGKETILSQDAQVIYTNTKGTAGSYAISDGWGKTSDTDGIKLQINSSDTVYTGDYVGVITWKVMAGQP</sequence>
<feature type="non-terminal residue" evidence="2">
    <location>
        <position position="1"/>
    </location>
</feature>
<dbReference type="Pfam" id="PF13731">
    <property type="entry name" value="WxL"/>
    <property type="match status" value="1"/>
</dbReference>
<dbReference type="Proteomes" id="UP000249828">
    <property type="component" value="Unassembled WGS sequence"/>
</dbReference>
<comment type="caution">
    <text evidence="2">The sequence shown here is derived from an EMBL/GenBank/DDBJ whole genome shotgun (WGS) entry which is preliminary data.</text>
</comment>
<dbReference type="RefSeq" id="WP_181429577.1">
    <property type="nucleotide sequence ID" value="NZ_PIEU01000125.1"/>
</dbReference>